<evidence type="ECO:0000313" key="2">
    <source>
        <dbReference type="EMBL" id="CAF4126589.1"/>
    </source>
</evidence>
<dbReference type="AlphaFoldDB" id="A0A8S2F404"/>
<comment type="caution">
    <text evidence="1">The sequence shown here is derived from an EMBL/GenBank/DDBJ whole genome shotgun (WGS) entry which is preliminary data.</text>
</comment>
<evidence type="ECO:0000313" key="1">
    <source>
        <dbReference type="EMBL" id="CAF1317464.1"/>
    </source>
</evidence>
<proteinExistence type="predicted"/>
<evidence type="ECO:0000313" key="3">
    <source>
        <dbReference type="Proteomes" id="UP000677228"/>
    </source>
</evidence>
<sequence length="144" mass="16560">MFFMFFLLIGDENNRYSCSTGHQLRAFAGIKFEVTNEASLYQCNEIDNNSHIVVKGIRKNCEEMKLDYQLWDFNLITTADESAKLNINTRRTNSDDDRITIITFTNIAKMFCSNQKMKDIDTKNIAFTDGTTAFGPAFQLVIKQ</sequence>
<name>A0A8S2F404_9BILA</name>
<organism evidence="1 3">
    <name type="scientific">Didymodactylos carnosus</name>
    <dbReference type="NCBI Taxonomy" id="1234261"/>
    <lineage>
        <taxon>Eukaryota</taxon>
        <taxon>Metazoa</taxon>
        <taxon>Spiralia</taxon>
        <taxon>Gnathifera</taxon>
        <taxon>Rotifera</taxon>
        <taxon>Eurotatoria</taxon>
        <taxon>Bdelloidea</taxon>
        <taxon>Philodinida</taxon>
        <taxon>Philodinidae</taxon>
        <taxon>Didymodactylos</taxon>
    </lineage>
</organism>
<dbReference type="EMBL" id="CAJOBA010042091">
    <property type="protein sequence ID" value="CAF4126589.1"/>
    <property type="molecule type" value="Genomic_DNA"/>
</dbReference>
<dbReference type="Proteomes" id="UP000682733">
    <property type="component" value="Unassembled WGS sequence"/>
</dbReference>
<dbReference type="Proteomes" id="UP000677228">
    <property type="component" value="Unassembled WGS sequence"/>
</dbReference>
<accession>A0A8S2F404</accession>
<reference evidence="1" key="1">
    <citation type="submission" date="2021-02" db="EMBL/GenBank/DDBJ databases">
        <authorList>
            <person name="Nowell W R."/>
        </authorList>
    </citation>
    <scope>NUCLEOTIDE SEQUENCE</scope>
</reference>
<protein>
    <submittedName>
        <fullName evidence="1">Uncharacterized protein</fullName>
    </submittedName>
</protein>
<dbReference type="EMBL" id="CAJNOK010020496">
    <property type="protein sequence ID" value="CAF1317464.1"/>
    <property type="molecule type" value="Genomic_DNA"/>
</dbReference>
<gene>
    <name evidence="1" type="ORF">OVA965_LOCUS29277</name>
    <name evidence="2" type="ORF">TMI583_LOCUS30042</name>
</gene>